<keyword evidence="5 8" id="KW-0799">Topoisomerase</keyword>
<dbReference type="InterPro" id="IPR003601">
    <property type="entry name" value="Topo_IA_2"/>
</dbReference>
<feature type="region of interest" description="Disordered" evidence="9">
    <location>
        <begin position="618"/>
        <end position="665"/>
    </location>
</feature>
<comment type="similarity">
    <text evidence="2 8">Belongs to the type IA topoisomerase family.</text>
</comment>
<dbReference type="InterPro" id="IPR023405">
    <property type="entry name" value="Topo_IA_core_domain"/>
</dbReference>
<comment type="cofactor">
    <cofactor evidence="8">
        <name>Mg(2+)</name>
        <dbReference type="ChEBI" id="CHEBI:18420"/>
    </cofactor>
    <text evidence="8">Binds two Mg(2+) per subunit.</text>
</comment>
<feature type="site" description="Interaction with DNA" evidence="8">
    <location>
        <position position="61"/>
    </location>
</feature>
<dbReference type="AlphaFoldDB" id="A0A975DD65"/>
<dbReference type="Proteomes" id="UP000682739">
    <property type="component" value="Chromosome"/>
</dbReference>
<dbReference type="InterPro" id="IPR013825">
    <property type="entry name" value="Topo_IA_cen_sub2"/>
</dbReference>
<dbReference type="CDD" id="cd03362">
    <property type="entry name" value="TOPRIM_TopoIA_TopoIII"/>
    <property type="match status" value="1"/>
</dbReference>
<dbReference type="GO" id="GO:0043597">
    <property type="term" value="C:cytoplasmic replication fork"/>
    <property type="evidence" value="ECO:0007669"/>
    <property type="project" value="TreeGrafter"/>
</dbReference>
<dbReference type="RefSeq" id="WP_208833022.1">
    <property type="nucleotide sequence ID" value="NZ_CP072110.1"/>
</dbReference>
<organism evidence="12 13">
    <name type="scientific">Psychrosphaera ytuae</name>
    <dbReference type="NCBI Taxonomy" id="2820710"/>
    <lineage>
        <taxon>Bacteria</taxon>
        <taxon>Pseudomonadati</taxon>
        <taxon>Pseudomonadota</taxon>
        <taxon>Gammaproteobacteria</taxon>
        <taxon>Alteromonadales</taxon>
        <taxon>Pseudoalteromonadaceae</taxon>
        <taxon>Psychrosphaera</taxon>
    </lineage>
</organism>
<dbReference type="InterPro" id="IPR034144">
    <property type="entry name" value="TOPRIM_TopoIII"/>
</dbReference>
<dbReference type="PANTHER" id="PTHR11390">
    <property type="entry name" value="PROKARYOTIC DNA TOPOISOMERASE"/>
    <property type="match status" value="1"/>
</dbReference>
<evidence type="ECO:0000256" key="7">
    <source>
        <dbReference type="ARBA" id="ARBA00023235"/>
    </source>
</evidence>
<feature type="binding site" evidence="8">
    <location>
        <position position="103"/>
    </location>
    <ligand>
        <name>Mg(2+)</name>
        <dbReference type="ChEBI" id="CHEBI:18420"/>
        <label>2</label>
    </ligand>
</feature>
<dbReference type="NCBIfam" id="TIGR01056">
    <property type="entry name" value="topB"/>
    <property type="match status" value="1"/>
</dbReference>
<dbReference type="GO" id="GO:0006310">
    <property type="term" value="P:DNA recombination"/>
    <property type="evidence" value="ECO:0007669"/>
    <property type="project" value="TreeGrafter"/>
</dbReference>
<protein>
    <recommendedName>
        <fullName evidence="8">DNA topoisomerase 3</fullName>
        <ecNumber evidence="8">5.6.2.1</ecNumber>
    </recommendedName>
    <alternativeName>
        <fullName evidence="8">DNA topoisomerase III</fullName>
    </alternativeName>
</protein>
<dbReference type="FunFam" id="3.40.50.140:FF:000004">
    <property type="entry name" value="DNA topoisomerase 3"/>
    <property type="match status" value="1"/>
</dbReference>
<evidence type="ECO:0000256" key="2">
    <source>
        <dbReference type="ARBA" id="ARBA00009446"/>
    </source>
</evidence>
<dbReference type="InterPro" id="IPR006171">
    <property type="entry name" value="TOPRIM_dom"/>
</dbReference>
<dbReference type="PROSITE" id="PS00396">
    <property type="entry name" value="TOPO_IA_1"/>
    <property type="match status" value="1"/>
</dbReference>
<comment type="function">
    <text evidence="8">Releases the supercoiling and torsional tension of DNA, which is introduced during the DNA replication and transcription, by transiently cleaving and rejoining one strand of the DNA duplex. Introduces a single-strand break via transesterification at a target site in duplex DNA. The scissile phosphodiester is attacked by the catalytic tyrosine of the enzyme, resulting in the formation of a DNA-(5'-phosphotyrosyl)-enzyme intermediate and the expulsion of a 3'-OH DNA strand. The free DNA strand then undergoes passage around the unbroken strand, thus removing DNA supercoils. Finally, in the religation step, the DNA 3'-OH attacks the covalent intermediate to expel the active-site tyrosine and restore the DNA phosphodiester backbone.</text>
</comment>
<feature type="binding site" evidence="8">
    <location>
        <position position="105"/>
    </location>
    <ligand>
        <name>Mg(2+)</name>
        <dbReference type="ChEBI" id="CHEBI:18420"/>
        <label>2</label>
    </ligand>
</feature>
<dbReference type="Pfam" id="PF01751">
    <property type="entry name" value="Toprim"/>
    <property type="match status" value="1"/>
</dbReference>
<gene>
    <name evidence="8" type="primary">topB</name>
    <name evidence="12" type="ORF">J1N51_05940</name>
</gene>
<dbReference type="GO" id="GO:0006281">
    <property type="term" value="P:DNA repair"/>
    <property type="evidence" value="ECO:0007669"/>
    <property type="project" value="TreeGrafter"/>
</dbReference>
<dbReference type="SMART" id="SM00493">
    <property type="entry name" value="TOPRIM"/>
    <property type="match status" value="1"/>
</dbReference>
<dbReference type="NCBIfam" id="NF005829">
    <property type="entry name" value="PRK07726.1"/>
    <property type="match status" value="1"/>
</dbReference>
<feature type="binding site" evidence="8">
    <location>
        <position position="103"/>
    </location>
    <ligand>
        <name>Mg(2+)</name>
        <dbReference type="ChEBI" id="CHEBI:18420"/>
        <label>1</label>
        <note>catalytic</note>
    </ligand>
</feature>
<name>A0A975DD65_9GAMM</name>
<dbReference type="KEGG" id="psym:J1N51_05940"/>
<dbReference type="FunFam" id="1.10.290.10:FF:000004">
    <property type="entry name" value="DNA topoisomerase 3"/>
    <property type="match status" value="1"/>
</dbReference>
<dbReference type="GO" id="GO:0000287">
    <property type="term" value="F:magnesium ion binding"/>
    <property type="evidence" value="ECO:0007669"/>
    <property type="project" value="UniProtKB-UniRule"/>
</dbReference>
<evidence type="ECO:0000256" key="8">
    <source>
        <dbReference type="HAMAP-Rule" id="MF_00953"/>
    </source>
</evidence>
<evidence type="ECO:0000256" key="1">
    <source>
        <dbReference type="ARBA" id="ARBA00000213"/>
    </source>
</evidence>
<feature type="compositionally biased region" description="Basic residues" evidence="9">
    <location>
        <begin position="652"/>
        <end position="665"/>
    </location>
</feature>
<dbReference type="PROSITE" id="PS52039">
    <property type="entry name" value="TOPO_IA_2"/>
    <property type="match status" value="1"/>
</dbReference>
<dbReference type="InterPro" id="IPR000380">
    <property type="entry name" value="Topo_IA"/>
</dbReference>
<feature type="site" description="Interaction with DNA" evidence="8">
    <location>
        <position position="334"/>
    </location>
</feature>
<feature type="active site" description="O-(5'-phospho-DNA)-tyrosine intermediate" evidence="8">
    <location>
        <position position="332"/>
    </location>
</feature>
<keyword evidence="7 8" id="KW-0413">Isomerase</keyword>
<feature type="site" description="Interaction with DNA" evidence="8">
    <location>
        <position position="170"/>
    </location>
</feature>
<reference evidence="12" key="1">
    <citation type="submission" date="2021-03" db="EMBL/GenBank/DDBJ databases">
        <title>Description of Psychrosphaera ytuae sp. nov. isolated from deep sea sediment of South China Sea.</title>
        <authorList>
            <person name="Zhang J."/>
            <person name="Xu X.-D."/>
        </authorList>
    </citation>
    <scope>NUCLEOTIDE SEQUENCE</scope>
    <source>
        <strain evidence="12">MTZ26</strain>
    </source>
</reference>
<keyword evidence="13" id="KW-1185">Reference proteome</keyword>
<feature type="binding site" evidence="8">
    <location>
        <position position="7"/>
    </location>
    <ligand>
        <name>Mg(2+)</name>
        <dbReference type="ChEBI" id="CHEBI:18420"/>
        <label>1</label>
        <note>catalytic</note>
    </ligand>
</feature>
<dbReference type="HAMAP" id="MF_00953">
    <property type="entry name" value="Topoisom_3_prok"/>
    <property type="match status" value="1"/>
</dbReference>
<dbReference type="InterPro" id="IPR013824">
    <property type="entry name" value="Topo_IA_cen_sub1"/>
</dbReference>
<dbReference type="GO" id="GO:0003677">
    <property type="term" value="F:DNA binding"/>
    <property type="evidence" value="ECO:0007669"/>
    <property type="project" value="UniProtKB-KW"/>
</dbReference>
<dbReference type="GO" id="GO:0006265">
    <property type="term" value="P:DNA topological change"/>
    <property type="evidence" value="ECO:0007669"/>
    <property type="project" value="UniProtKB-UniRule"/>
</dbReference>
<feature type="domain" description="Toprim" evidence="10">
    <location>
        <begin position="1"/>
        <end position="134"/>
    </location>
</feature>
<dbReference type="PRINTS" id="PR00417">
    <property type="entry name" value="PRTPISMRASEI"/>
</dbReference>
<dbReference type="GO" id="GO:0003917">
    <property type="term" value="F:DNA topoisomerase type I (single strand cut, ATP-independent) activity"/>
    <property type="evidence" value="ECO:0007669"/>
    <property type="project" value="UniProtKB-UniRule"/>
</dbReference>
<dbReference type="InterPro" id="IPR003602">
    <property type="entry name" value="Topo_IA_DNA-bd_dom"/>
</dbReference>
<evidence type="ECO:0000259" key="11">
    <source>
        <dbReference type="PROSITE" id="PS52039"/>
    </source>
</evidence>
<dbReference type="InterPro" id="IPR013826">
    <property type="entry name" value="Topo_IA_cen_sub3"/>
</dbReference>
<feature type="domain" description="Topo IA-type catalytic" evidence="11">
    <location>
        <begin position="155"/>
        <end position="607"/>
    </location>
</feature>
<dbReference type="Gene3D" id="1.10.460.10">
    <property type="entry name" value="Topoisomerase I, domain 2"/>
    <property type="match status" value="1"/>
</dbReference>
<sequence>MRLIIAEKPSMGRAIANALPKPHQKKDGYIVAGDGTHVSWCIGHILEQSEPEDYDPLYKKWHYDHLPIIPEQWQLKPKSKTKSQLSVLRKLTKQAQQLIHAGDPDREGQLLVDEVIHFLKLPKAKVENTQRLLVSDLNTPAVKKALNNLQSNKAFIPLSVSALARSRSDWLIGMNLTRAFTLLGQKVNFNSVLSVGRVQTPLLGIVVKRDQEIANFVSKDYYQVDAHLTLTSAIQNNSDFTARWQPSEHCAPHQDEEGRIINKSLAEHVVKQIHQQPAVVLDVKKERKKQTAPLPYNLSSLQIDAAKAFKLSAQQVLDACQSLYERHKAITYPRSDCRYLPNQHFNDAPAIVSNLTSYGHAHVAHVATQANPKLKSKAWNDSKVGAHHAIIPTLKAPNASSLSGPEANVYQLIAKQYLAQFFGAFETDNEKVTLEINKGEFVAKSVKTAVIGWKIIYEKELNNDGPSLPQLNIGQTLFCQRGELLTKQTEPPAYFTDATLLAAMTGIARFVKDPNIKKVLRETDGLGTEATRAGMIELLFKRGYLTRQGKSIRSTDIGQALIRALPEAITLPDMTAHWEMQLQEICEQNAHYQTFIKEIEHTLHGLIASAKDTRLVGLPEKPFKPKRKGSSKRSYTGSYTKGKPSSKSSKSTSRRATKTKAKTTQ</sequence>
<dbReference type="EC" id="5.6.2.1" evidence="8"/>
<dbReference type="Pfam" id="PF01131">
    <property type="entry name" value="Topoisom_bac"/>
    <property type="match status" value="1"/>
</dbReference>
<evidence type="ECO:0000256" key="9">
    <source>
        <dbReference type="SAM" id="MobiDB-lite"/>
    </source>
</evidence>
<comment type="caution">
    <text evidence="8">Lacks conserved residue(s) required for the propagation of feature annotation.</text>
</comment>
<proteinExistence type="inferred from homology"/>
<dbReference type="EMBL" id="CP072110">
    <property type="protein sequence ID" value="QTH64987.1"/>
    <property type="molecule type" value="Genomic_DNA"/>
</dbReference>
<dbReference type="Gene3D" id="2.70.20.10">
    <property type="entry name" value="Topoisomerase I, domain 3"/>
    <property type="match status" value="1"/>
</dbReference>
<evidence type="ECO:0000313" key="13">
    <source>
        <dbReference type="Proteomes" id="UP000682739"/>
    </source>
</evidence>
<dbReference type="InterPro" id="IPR013497">
    <property type="entry name" value="Topo_IA_cen"/>
</dbReference>
<evidence type="ECO:0000259" key="10">
    <source>
        <dbReference type="PROSITE" id="PS50880"/>
    </source>
</evidence>
<evidence type="ECO:0000256" key="6">
    <source>
        <dbReference type="ARBA" id="ARBA00023125"/>
    </source>
</evidence>
<evidence type="ECO:0000256" key="5">
    <source>
        <dbReference type="ARBA" id="ARBA00023029"/>
    </source>
</evidence>
<dbReference type="SUPFAM" id="SSF56712">
    <property type="entry name" value="Prokaryotic type I DNA topoisomerase"/>
    <property type="match status" value="1"/>
</dbReference>
<evidence type="ECO:0000313" key="12">
    <source>
        <dbReference type="EMBL" id="QTH64987.1"/>
    </source>
</evidence>
<dbReference type="InterPro" id="IPR005738">
    <property type="entry name" value="TopoIII"/>
</dbReference>
<comment type="catalytic activity">
    <reaction evidence="1 8">
        <text>ATP-independent breakage of single-stranded DNA, followed by passage and rejoining.</text>
        <dbReference type="EC" id="5.6.2.1"/>
    </reaction>
</comment>
<dbReference type="CDD" id="cd00186">
    <property type="entry name" value="TOP1Ac"/>
    <property type="match status" value="1"/>
</dbReference>
<dbReference type="PANTHER" id="PTHR11390:SF21">
    <property type="entry name" value="DNA TOPOISOMERASE 3-ALPHA"/>
    <property type="match status" value="1"/>
</dbReference>
<evidence type="ECO:0000256" key="4">
    <source>
        <dbReference type="ARBA" id="ARBA00022842"/>
    </source>
</evidence>
<dbReference type="SMART" id="SM00437">
    <property type="entry name" value="TOP1Ac"/>
    <property type="match status" value="1"/>
</dbReference>
<keyword evidence="6 8" id="KW-0238">DNA-binding</keyword>
<feature type="site" description="Interaction with DNA" evidence="8">
    <location>
        <position position="178"/>
    </location>
</feature>
<dbReference type="InterPro" id="IPR023406">
    <property type="entry name" value="Topo_IA_AS"/>
</dbReference>
<evidence type="ECO:0000256" key="3">
    <source>
        <dbReference type="ARBA" id="ARBA00022723"/>
    </source>
</evidence>
<dbReference type="PROSITE" id="PS50880">
    <property type="entry name" value="TOPRIM"/>
    <property type="match status" value="1"/>
</dbReference>
<dbReference type="Gene3D" id="3.40.50.140">
    <property type="match status" value="1"/>
</dbReference>
<dbReference type="SMART" id="SM00436">
    <property type="entry name" value="TOP1Bc"/>
    <property type="match status" value="1"/>
</dbReference>
<keyword evidence="4 8" id="KW-0460">Magnesium</keyword>
<dbReference type="Gene3D" id="1.10.290.10">
    <property type="entry name" value="Topoisomerase I, domain 4"/>
    <property type="match status" value="1"/>
</dbReference>
<accession>A0A975DD65</accession>
<feature type="region of interest" description="Interaction with DNA" evidence="8">
    <location>
        <begin position="194"/>
        <end position="199"/>
    </location>
</feature>
<keyword evidence="3 8" id="KW-0479">Metal-binding</keyword>
<feature type="compositionally biased region" description="Low complexity" evidence="9">
    <location>
        <begin position="636"/>
        <end position="651"/>
    </location>
</feature>